<comment type="similarity">
    <text evidence="1">Belongs to the plant acyltransferase family.</text>
</comment>
<evidence type="ECO:0000313" key="3">
    <source>
        <dbReference type="Proteomes" id="UP000325081"/>
    </source>
</evidence>
<dbReference type="AlphaFoldDB" id="A0A5A7PX22"/>
<dbReference type="PANTHER" id="PTHR31642">
    <property type="entry name" value="TRICHOTHECENE 3-O-ACETYLTRANSFERASE"/>
    <property type="match status" value="1"/>
</dbReference>
<reference evidence="3" key="1">
    <citation type="journal article" date="2019" name="Curr. Biol.">
        <title>Genome Sequence of Striga asiatica Provides Insight into the Evolution of Plant Parasitism.</title>
        <authorList>
            <person name="Yoshida S."/>
            <person name="Kim S."/>
            <person name="Wafula E.K."/>
            <person name="Tanskanen J."/>
            <person name="Kim Y.M."/>
            <person name="Honaas L."/>
            <person name="Yang Z."/>
            <person name="Spallek T."/>
            <person name="Conn C.E."/>
            <person name="Ichihashi Y."/>
            <person name="Cheong K."/>
            <person name="Cui S."/>
            <person name="Der J.P."/>
            <person name="Gundlach H."/>
            <person name="Jiao Y."/>
            <person name="Hori C."/>
            <person name="Ishida J.K."/>
            <person name="Kasahara H."/>
            <person name="Kiba T."/>
            <person name="Kim M.S."/>
            <person name="Koo N."/>
            <person name="Laohavisit A."/>
            <person name="Lee Y.H."/>
            <person name="Lumba S."/>
            <person name="McCourt P."/>
            <person name="Mortimer J.C."/>
            <person name="Mutuku J.M."/>
            <person name="Nomura T."/>
            <person name="Sasaki-Sekimoto Y."/>
            <person name="Seto Y."/>
            <person name="Wang Y."/>
            <person name="Wakatake T."/>
            <person name="Sakakibara H."/>
            <person name="Demura T."/>
            <person name="Yamaguchi S."/>
            <person name="Yoneyama K."/>
            <person name="Manabe R.I."/>
            <person name="Nelson D.C."/>
            <person name="Schulman A.H."/>
            <person name="Timko M.P."/>
            <person name="dePamphilis C.W."/>
            <person name="Choi D."/>
            <person name="Shirasu K."/>
        </authorList>
    </citation>
    <scope>NUCLEOTIDE SEQUENCE [LARGE SCALE GENOMIC DNA]</scope>
    <source>
        <strain evidence="3">cv. UVA1</strain>
    </source>
</reference>
<protein>
    <submittedName>
        <fullName evidence="2">HXXXD-type acyl-transferase family protein</fullName>
    </submittedName>
</protein>
<keyword evidence="3" id="KW-1185">Reference proteome</keyword>
<keyword evidence="2" id="KW-0808">Transferase</keyword>
<sequence length="398" mass="43467">MVKTTISLTAQDIIKENPITLYSPQNPTPTQTIFLSNIDLAVTFPVETVFFYEAPPNGAHGSTADVARRLKRAVEEVLLVPYYFMAGRLSFNDESKRVELVCNNAGALFVSAKTGLSLEDLGCLSQPNPTFHQFVHRPGLYKSLAETAVTMFRCGGFALGFSTNHAILDGKSAAQMFLNLGSAARGHGLLTPHINPDRTQFKARSPPQIHFPHHEYSSSAPTKTTSFTSRHCTSPILVFSNNNNYTHKVFPFPPQTLATLKSKAGPGKSSTFDVLLAHIWRARTRAMMMMSDDDDDDEEITTVLFAVDVREKVGPPPLGDDFVGNAVITGFAMAGARDLVKGGLGFGVGVVREGRERVTGEYVGSVVDWLEVYGGVPKGGFYVSAWHRLGRCRLPKVL</sequence>
<dbReference type="GO" id="GO:0016747">
    <property type="term" value="F:acyltransferase activity, transferring groups other than amino-acyl groups"/>
    <property type="evidence" value="ECO:0007669"/>
    <property type="project" value="TreeGrafter"/>
</dbReference>
<name>A0A5A7PX22_STRAF</name>
<evidence type="ECO:0000313" key="2">
    <source>
        <dbReference type="EMBL" id="GER37390.1"/>
    </source>
</evidence>
<comment type="caution">
    <text evidence="2">The sequence shown here is derived from an EMBL/GenBank/DDBJ whole genome shotgun (WGS) entry which is preliminary data.</text>
</comment>
<dbReference type="Proteomes" id="UP000325081">
    <property type="component" value="Unassembled WGS sequence"/>
</dbReference>
<proteinExistence type="inferred from homology"/>
<accession>A0A5A7PX22</accession>
<dbReference type="InterPro" id="IPR050317">
    <property type="entry name" value="Plant_Fungal_Acyltransferase"/>
</dbReference>
<dbReference type="PANTHER" id="PTHR31642:SF231">
    <property type="entry name" value="BAHD FAMILY ACYLTRANSFERASE, CLADE V"/>
    <property type="match status" value="1"/>
</dbReference>
<dbReference type="Gene3D" id="3.30.559.10">
    <property type="entry name" value="Chloramphenicol acetyltransferase-like domain"/>
    <property type="match status" value="2"/>
</dbReference>
<gene>
    <name evidence="2" type="ORF">STAS_13792</name>
</gene>
<dbReference type="EMBL" id="BKCP01005361">
    <property type="protein sequence ID" value="GER37390.1"/>
    <property type="molecule type" value="Genomic_DNA"/>
</dbReference>
<dbReference type="OrthoDB" id="671439at2759"/>
<dbReference type="Pfam" id="PF02458">
    <property type="entry name" value="Transferase"/>
    <property type="match status" value="1"/>
</dbReference>
<feature type="non-terminal residue" evidence="2">
    <location>
        <position position="398"/>
    </location>
</feature>
<organism evidence="2 3">
    <name type="scientific">Striga asiatica</name>
    <name type="common">Asiatic witchweed</name>
    <name type="synonym">Buchnera asiatica</name>
    <dbReference type="NCBI Taxonomy" id="4170"/>
    <lineage>
        <taxon>Eukaryota</taxon>
        <taxon>Viridiplantae</taxon>
        <taxon>Streptophyta</taxon>
        <taxon>Embryophyta</taxon>
        <taxon>Tracheophyta</taxon>
        <taxon>Spermatophyta</taxon>
        <taxon>Magnoliopsida</taxon>
        <taxon>eudicotyledons</taxon>
        <taxon>Gunneridae</taxon>
        <taxon>Pentapetalae</taxon>
        <taxon>asterids</taxon>
        <taxon>lamiids</taxon>
        <taxon>Lamiales</taxon>
        <taxon>Orobanchaceae</taxon>
        <taxon>Buchnereae</taxon>
        <taxon>Striga</taxon>
    </lineage>
</organism>
<dbReference type="InterPro" id="IPR023213">
    <property type="entry name" value="CAT-like_dom_sf"/>
</dbReference>
<evidence type="ECO:0000256" key="1">
    <source>
        <dbReference type="ARBA" id="ARBA00009861"/>
    </source>
</evidence>